<evidence type="ECO:0000313" key="2">
    <source>
        <dbReference type="Proteomes" id="UP001432251"/>
    </source>
</evidence>
<dbReference type="EMBL" id="CP146022">
    <property type="protein sequence ID" value="WWQ67484.1"/>
    <property type="molecule type" value="Genomic_DNA"/>
</dbReference>
<gene>
    <name evidence="1" type="ORF">V2W30_31920</name>
</gene>
<proteinExistence type="predicted"/>
<name>A0ACD5AJY4_9ACTN</name>
<evidence type="ECO:0000313" key="1">
    <source>
        <dbReference type="EMBL" id="WWQ67484.1"/>
    </source>
</evidence>
<dbReference type="Proteomes" id="UP001432251">
    <property type="component" value="Chromosome"/>
</dbReference>
<protein>
    <submittedName>
        <fullName evidence="1">Universal stress protein</fullName>
    </submittedName>
</protein>
<accession>A0ACD5AJY4</accession>
<keyword evidence="2" id="KW-1185">Reference proteome</keyword>
<sequence length="150" mass="15501">MGCAPPPDPGPTAVPDRGGRVVVGVSGSPASTAALRVAVAEARHRGLPLVAVAAWEPPEGESLYARSPDRAWARQWFEAARDLLTGTFEETLGGVPADLDVILRVVRARPGPALLSFAGRPDDLLVIGVRPGPAAARSSASCDGTRCARC</sequence>
<organism evidence="1 2">
    <name type="scientific">Streptomyces citrinus</name>
    <dbReference type="NCBI Taxonomy" id="3118173"/>
    <lineage>
        <taxon>Bacteria</taxon>
        <taxon>Bacillati</taxon>
        <taxon>Actinomycetota</taxon>
        <taxon>Actinomycetes</taxon>
        <taxon>Kitasatosporales</taxon>
        <taxon>Streptomycetaceae</taxon>
        <taxon>Streptomyces</taxon>
    </lineage>
</organism>
<reference evidence="1" key="1">
    <citation type="journal article" date="2025" name="Int. J. Syst. Evol. Microbiol.">
        <title>Streptomyces citrinus sp. nov., with yellow diffusible pigment.</title>
        <authorList>
            <person name="He Y."/>
            <person name="Yang E."/>
            <person name="Xu J."/>
            <person name="Sun Y."/>
            <person name="Sun L."/>
        </authorList>
    </citation>
    <scope>NUCLEOTIDE SEQUENCE</scope>
    <source>
        <strain evidence="1">Q6</strain>
    </source>
</reference>